<dbReference type="PANTHER" id="PTHR23506">
    <property type="entry name" value="GH10249P"/>
    <property type="match status" value="1"/>
</dbReference>
<dbReference type="InterPro" id="IPR001958">
    <property type="entry name" value="Tet-R_TetA/multi-R_MdtG-like"/>
</dbReference>
<reference evidence="9 10" key="1">
    <citation type="submission" date="2016-10" db="EMBL/GenBank/DDBJ databases">
        <authorList>
            <person name="Varghese N."/>
            <person name="Submissions S."/>
        </authorList>
    </citation>
    <scope>NUCLEOTIDE SEQUENCE [LARGE SCALE GENOMIC DNA]</scope>
    <source>
        <strain evidence="9 10">DSM 13796</strain>
    </source>
</reference>
<feature type="transmembrane region" description="Helical" evidence="7">
    <location>
        <begin position="245"/>
        <end position="264"/>
    </location>
</feature>
<comment type="similarity">
    <text evidence="2">Belongs to the major facilitator superfamily. TCR/Tet family.</text>
</comment>
<dbReference type="CDD" id="cd17325">
    <property type="entry name" value="MFS_MdtG_SLC18_like"/>
    <property type="match status" value="1"/>
</dbReference>
<feature type="transmembrane region" description="Helical" evidence="7">
    <location>
        <begin position="98"/>
        <end position="120"/>
    </location>
</feature>
<evidence type="ECO:0000259" key="8">
    <source>
        <dbReference type="PROSITE" id="PS50850"/>
    </source>
</evidence>
<evidence type="ECO:0000256" key="2">
    <source>
        <dbReference type="ARBA" id="ARBA00007520"/>
    </source>
</evidence>
<evidence type="ECO:0000256" key="7">
    <source>
        <dbReference type="SAM" id="Phobius"/>
    </source>
</evidence>
<comment type="subcellular location">
    <subcellularLocation>
        <location evidence="1">Cell membrane</location>
        <topology evidence="1">Multi-pass membrane protein</topology>
    </subcellularLocation>
</comment>
<evidence type="ECO:0000313" key="9">
    <source>
        <dbReference type="EMBL" id="SFQ76553.1"/>
    </source>
</evidence>
<keyword evidence="6 7" id="KW-0472">Membrane</keyword>
<evidence type="ECO:0000256" key="5">
    <source>
        <dbReference type="ARBA" id="ARBA00022989"/>
    </source>
</evidence>
<feature type="transmembrane region" description="Helical" evidence="7">
    <location>
        <begin position="339"/>
        <end position="356"/>
    </location>
</feature>
<feature type="transmembrane region" description="Helical" evidence="7">
    <location>
        <begin position="7"/>
        <end position="30"/>
    </location>
</feature>
<keyword evidence="4 7" id="KW-0812">Transmembrane</keyword>
<accession>A0A1I6B6J9</accession>
<keyword evidence="3" id="KW-0813">Transport</keyword>
<keyword evidence="10" id="KW-1185">Reference proteome</keyword>
<feature type="transmembrane region" description="Helical" evidence="7">
    <location>
        <begin position="276"/>
        <end position="294"/>
    </location>
</feature>
<dbReference type="PANTHER" id="PTHR23506:SF23">
    <property type="entry name" value="GH10249P"/>
    <property type="match status" value="1"/>
</dbReference>
<dbReference type="Gene3D" id="1.20.1250.20">
    <property type="entry name" value="MFS general substrate transporter like domains"/>
    <property type="match status" value="1"/>
</dbReference>
<name>A0A1I6B6J9_9BACI</name>
<dbReference type="PROSITE" id="PS00216">
    <property type="entry name" value="SUGAR_TRANSPORT_1"/>
    <property type="match status" value="1"/>
</dbReference>
<evidence type="ECO:0000256" key="4">
    <source>
        <dbReference type="ARBA" id="ARBA00022692"/>
    </source>
</evidence>
<feature type="transmembrane region" description="Helical" evidence="7">
    <location>
        <begin position="160"/>
        <end position="180"/>
    </location>
</feature>
<sequence>MEKQNVTLFILLANLFIAFLGIGLVIPVTPTIMNELHLSGTIVGYMVAAFALTQLVVSPISGRWVDKFGRKKMIIIGLIIFSLSEFLFGIGQHVEVLFVSRMLGGVSAAFIMPGVTAFIADITTLNTRAKALGYMSASISTGFIVGPGVGGFLAEIGTRLPFFFAAGLALVATVFSLVALREPQRNPENEEVKIVKGQGRLKRIFVPMYFIAFLILFISSFGLSAFESFFSLFADHKFAFTPKDIAIMITGGAILGVIVQVALFERLTKWFGEIGVVRYSLIFSTIIVFLLTIVNSYYMVLLVTMVTFVGFDLIRPALTTYLSRIAGNEQGFVGGMNSMFTSLGNVFGPIVGGILFDINLNYPFYFAALFSAVGVAITFAWKHPHQREEKELSSQT</sequence>
<dbReference type="SUPFAM" id="SSF103473">
    <property type="entry name" value="MFS general substrate transporter"/>
    <property type="match status" value="1"/>
</dbReference>
<organism evidence="9 10">
    <name type="scientific">Priestia endophytica DSM 13796</name>
    <dbReference type="NCBI Taxonomy" id="1121089"/>
    <lineage>
        <taxon>Bacteria</taxon>
        <taxon>Bacillati</taxon>
        <taxon>Bacillota</taxon>
        <taxon>Bacilli</taxon>
        <taxon>Bacillales</taxon>
        <taxon>Bacillaceae</taxon>
        <taxon>Priestia</taxon>
    </lineage>
</organism>
<evidence type="ECO:0000256" key="6">
    <source>
        <dbReference type="ARBA" id="ARBA00023136"/>
    </source>
</evidence>
<evidence type="ECO:0000313" key="10">
    <source>
        <dbReference type="Proteomes" id="UP000182762"/>
    </source>
</evidence>
<feature type="transmembrane region" description="Helical" evidence="7">
    <location>
        <begin position="201"/>
        <end position="225"/>
    </location>
</feature>
<evidence type="ECO:0000256" key="1">
    <source>
        <dbReference type="ARBA" id="ARBA00004651"/>
    </source>
</evidence>
<dbReference type="InterPro" id="IPR005829">
    <property type="entry name" value="Sugar_transporter_CS"/>
</dbReference>
<dbReference type="EMBL" id="FOXX01000008">
    <property type="protein sequence ID" value="SFQ76553.1"/>
    <property type="molecule type" value="Genomic_DNA"/>
</dbReference>
<dbReference type="InterPro" id="IPR036259">
    <property type="entry name" value="MFS_trans_sf"/>
</dbReference>
<feature type="transmembrane region" description="Helical" evidence="7">
    <location>
        <begin position="362"/>
        <end position="381"/>
    </location>
</feature>
<feature type="transmembrane region" description="Helical" evidence="7">
    <location>
        <begin position="73"/>
        <end position="92"/>
    </location>
</feature>
<dbReference type="InterPro" id="IPR011701">
    <property type="entry name" value="MFS"/>
</dbReference>
<feature type="transmembrane region" description="Helical" evidence="7">
    <location>
        <begin position="132"/>
        <end position="154"/>
    </location>
</feature>
<dbReference type="RefSeq" id="WP_061805547.1">
    <property type="nucleotide sequence ID" value="NZ_FOXX01000008.1"/>
</dbReference>
<feature type="transmembrane region" description="Helical" evidence="7">
    <location>
        <begin position="42"/>
        <end position="61"/>
    </location>
</feature>
<protein>
    <submittedName>
        <fullName evidence="9">MFS transporter, DHA1 family, multidrug resistance protein</fullName>
    </submittedName>
</protein>
<dbReference type="Pfam" id="PF07690">
    <property type="entry name" value="MFS_1"/>
    <property type="match status" value="1"/>
</dbReference>
<dbReference type="GeneID" id="93711934"/>
<dbReference type="Proteomes" id="UP000182762">
    <property type="component" value="Unassembled WGS sequence"/>
</dbReference>
<dbReference type="InterPro" id="IPR020846">
    <property type="entry name" value="MFS_dom"/>
</dbReference>
<gene>
    <name evidence="9" type="ORF">SAMN02745910_03326</name>
</gene>
<dbReference type="InterPro" id="IPR050930">
    <property type="entry name" value="MFS_Vesicular_Transporter"/>
</dbReference>
<comment type="caution">
    <text evidence="9">The sequence shown here is derived from an EMBL/GenBank/DDBJ whole genome shotgun (WGS) entry which is preliminary data.</text>
</comment>
<proteinExistence type="inferred from homology"/>
<evidence type="ECO:0000256" key="3">
    <source>
        <dbReference type="ARBA" id="ARBA00022448"/>
    </source>
</evidence>
<feature type="transmembrane region" description="Helical" evidence="7">
    <location>
        <begin position="300"/>
        <end position="318"/>
    </location>
</feature>
<keyword evidence="5 7" id="KW-1133">Transmembrane helix</keyword>
<feature type="domain" description="Major facilitator superfamily (MFS) profile" evidence="8">
    <location>
        <begin position="7"/>
        <end position="386"/>
    </location>
</feature>
<dbReference type="PRINTS" id="PR01035">
    <property type="entry name" value="TCRTETA"/>
</dbReference>
<dbReference type="PROSITE" id="PS50850">
    <property type="entry name" value="MFS"/>
    <property type="match status" value="1"/>
</dbReference>